<sequence length="68" mass="7815">MHDDDKLKVRTQVIPVLFNAQTAQYEAFCASCDADVFVVTLEYTRRTGRKVPLAWAHECPPAKPYWDT</sequence>
<protein>
    <submittedName>
        <fullName evidence="1">Uncharacterized protein</fullName>
    </submittedName>
</protein>
<dbReference type="Proteomes" id="UP000221143">
    <property type="component" value="Segment"/>
</dbReference>
<proteinExistence type="predicted"/>
<evidence type="ECO:0000313" key="1">
    <source>
        <dbReference type="EMBL" id="ALY10508.1"/>
    </source>
</evidence>
<name>A0A0U4K3B4_9CAUD</name>
<dbReference type="EMBL" id="KU160668">
    <property type="protein sequence ID" value="ALY10508.1"/>
    <property type="molecule type" value="Genomic_DNA"/>
</dbReference>
<accession>A0A0U4K3B4</accession>
<gene>
    <name evidence="1" type="primary">51</name>
    <name evidence="1" type="ORF">TAEYOUNG_51</name>
</gene>
<organism evidence="1 2">
    <name type="scientific">Arthrobacter phage TaeYoung</name>
    <dbReference type="NCBI Taxonomy" id="1772318"/>
    <lineage>
        <taxon>Viruses</taxon>
        <taxon>Duplodnaviria</taxon>
        <taxon>Heunggongvirae</taxon>
        <taxon>Uroviricota</taxon>
        <taxon>Caudoviricetes</taxon>
        <taxon>Berryhillviridae</taxon>
        <taxon>Marthavirus</taxon>
        <taxon>Marthavirus martha</taxon>
    </lineage>
</organism>
<evidence type="ECO:0000313" key="2">
    <source>
        <dbReference type="Proteomes" id="UP000221143"/>
    </source>
</evidence>
<reference evidence="1 2" key="1">
    <citation type="submission" date="2015-11" db="EMBL/GenBank/DDBJ databases">
        <authorList>
            <person name="Lee I.Y."/>
            <person name="Guerrero C.A."/>
            <person name="Bowman C.A."/>
            <person name="Russell D.A."/>
            <person name="Pope W.H."/>
            <person name="Jacobs-Sera D."/>
            <person name="Hendrix R.W."/>
            <person name="Hatfull G.F."/>
        </authorList>
    </citation>
    <scope>NUCLEOTIDE SEQUENCE [LARGE SCALE GENOMIC DNA]</scope>
</reference>